<feature type="domain" description="HTH cro/C1-type" evidence="2">
    <location>
        <begin position="8"/>
        <end position="68"/>
    </location>
</feature>
<gene>
    <name evidence="3" type="ORF">10S14_28</name>
</gene>
<dbReference type="EMBL" id="MF417889">
    <property type="protein sequence ID" value="ASN69350.1"/>
    <property type="molecule type" value="Genomic_DNA"/>
</dbReference>
<dbReference type="CDD" id="cd00093">
    <property type="entry name" value="HTH_XRE"/>
    <property type="match status" value="1"/>
</dbReference>
<accession>A0A2H4J2L8</accession>
<dbReference type="InterPro" id="IPR001387">
    <property type="entry name" value="Cro/C1-type_HTH"/>
</dbReference>
<keyword evidence="1" id="KW-0238">DNA-binding</keyword>
<dbReference type="SMART" id="SM00530">
    <property type="entry name" value="HTH_XRE"/>
    <property type="match status" value="1"/>
</dbReference>
<name>A0A2H4J2L8_9CAUD</name>
<evidence type="ECO:0000256" key="1">
    <source>
        <dbReference type="ARBA" id="ARBA00023125"/>
    </source>
</evidence>
<dbReference type="PANTHER" id="PTHR46558:SF11">
    <property type="entry name" value="HTH-TYPE TRANSCRIPTIONAL REGULATOR XRE"/>
    <property type="match status" value="1"/>
</dbReference>
<reference evidence="3" key="1">
    <citation type="submission" date="2017-06" db="EMBL/GenBank/DDBJ databases">
        <title>Novel phages from South African skin metaviromes.</title>
        <authorList>
            <person name="van Zyl L.J."/>
            <person name="Abrahams Y."/>
            <person name="Stander E.A."/>
            <person name="Kirby B.M."/>
            <person name="Clavaud C."/>
            <person name="Farcet C."/>
            <person name="Breton L."/>
            <person name="Trindade M.I."/>
        </authorList>
    </citation>
    <scope>NUCLEOTIDE SEQUENCE</scope>
</reference>
<sequence>METFEKNLKTLRKSRNLSLQELATRLNKNYNVKFSKTSIDRWEKGESSPSMDHASALAHFFGISLDELSGIKEMKQKEPTTLAAHLEGELKQEDVDYIMSLIDRFKNEDK</sequence>
<evidence type="ECO:0000313" key="3">
    <source>
        <dbReference type="EMBL" id="ASN69350.1"/>
    </source>
</evidence>
<proteinExistence type="predicted"/>
<protein>
    <submittedName>
        <fullName evidence="3">Putative cI-like repressor</fullName>
    </submittedName>
</protein>
<evidence type="ECO:0000259" key="2">
    <source>
        <dbReference type="PROSITE" id="PS50943"/>
    </source>
</evidence>
<dbReference type="Pfam" id="PF01381">
    <property type="entry name" value="HTH_3"/>
    <property type="match status" value="1"/>
</dbReference>
<dbReference type="PROSITE" id="PS50943">
    <property type="entry name" value="HTH_CROC1"/>
    <property type="match status" value="1"/>
</dbReference>
<dbReference type="InterPro" id="IPR010982">
    <property type="entry name" value="Lambda_DNA-bd_dom_sf"/>
</dbReference>
<organism evidence="3">
    <name type="scientific">uncultured Caudovirales phage</name>
    <dbReference type="NCBI Taxonomy" id="2100421"/>
    <lineage>
        <taxon>Viruses</taxon>
        <taxon>Duplodnaviria</taxon>
        <taxon>Heunggongvirae</taxon>
        <taxon>Uroviricota</taxon>
        <taxon>Caudoviricetes</taxon>
        <taxon>Peduoviridae</taxon>
        <taxon>Maltschvirus</taxon>
        <taxon>Maltschvirus maltsch</taxon>
    </lineage>
</organism>
<dbReference type="GO" id="GO:0003677">
    <property type="term" value="F:DNA binding"/>
    <property type="evidence" value="ECO:0007669"/>
    <property type="project" value="UniProtKB-KW"/>
</dbReference>
<dbReference type="PANTHER" id="PTHR46558">
    <property type="entry name" value="TRACRIPTIONAL REGULATORY PROTEIN-RELATED-RELATED"/>
    <property type="match status" value="1"/>
</dbReference>
<dbReference type="SUPFAM" id="SSF47413">
    <property type="entry name" value="lambda repressor-like DNA-binding domains"/>
    <property type="match status" value="1"/>
</dbReference>
<dbReference type="Gene3D" id="1.10.260.40">
    <property type="entry name" value="lambda repressor-like DNA-binding domains"/>
    <property type="match status" value="1"/>
</dbReference>